<evidence type="ECO:0000256" key="1">
    <source>
        <dbReference type="SAM" id="MobiDB-lite"/>
    </source>
</evidence>
<keyword evidence="4" id="KW-1185">Reference proteome</keyword>
<protein>
    <submittedName>
        <fullName evidence="3">Cell wall protein</fullName>
    </submittedName>
</protein>
<dbReference type="EMBL" id="CP136890">
    <property type="protein sequence ID" value="WOK93730.1"/>
    <property type="molecule type" value="Genomic_DNA"/>
</dbReference>
<dbReference type="InterPro" id="IPR034565">
    <property type="entry name" value="Put_cell_wall"/>
</dbReference>
<organism evidence="3 4">
    <name type="scientific">Canna indica</name>
    <name type="common">Indian-shot</name>
    <dbReference type="NCBI Taxonomy" id="4628"/>
    <lineage>
        <taxon>Eukaryota</taxon>
        <taxon>Viridiplantae</taxon>
        <taxon>Streptophyta</taxon>
        <taxon>Embryophyta</taxon>
        <taxon>Tracheophyta</taxon>
        <taxon>Spermatophyta</taxon>
        <taxon>Magnoliopsida</taxon>
        <taxon>Liliopsida</taxon>
        <taxon>Zingiberales</taxon>
        <taxon>Cannaceae</taxon>
        <taxon>Canna</taxon>
    </lineage>
</organism>
<dbReference type="PANTHER" id="PTHR36733:SF1">
    <property type="entry name" value="CELL WALL PROTEIN-RELATED"/>
    <property type="match status" value="1"/>
</dbReference>
<evidence type="ECO:0000313" key="4">
    <source>
        <dbReference type="Proteomes" id="UP001327560"/>
    </source>
</evidence>
<dbReference type="PANTHER" id="PTHR36733">
    <property type="entry name" value="CELL WALL PROTEIN-RELATED"/>
    <property type="match status" value="1"/>
</dbReference>
<feature type="region of interest" description="Disordered" evidence="1">
    <location>
        <begin position="75"/>
        <end position="105"/>
    </location>
</feature>
<feature type="compositionally biased region" description="Basic and acidic residues" evidence="1">
    <location>
        <begin position="40"/>
        <end position="55"/>
    </location>
</feature>
<name>A0AAQ3Q269_9LILI</name>
<evidence type="ECO:0000313" key="3">
    <source>
        <dbReference type="EMBL" id="WOK93730.1"/>
    </source>
</evidence>
<feature type="signal peptide" evidence="2">
    <location>
        <begin position="1"/>
        <end position="25"/>
    </location>
</feature>
<keyword evidence="2" id="KW-0732">Signal</keyword>
<evidence type="ECO:0000256" key="2">
    <source>
        <dbReference type="SAM" id="SignalP"/>
    </source>
</evidence>
<gene>
    <name evidence="3" type="ORF">Cni_G02430</name>
</gene>
<accession>A0AAQ3Q269</accession>
<sequence>MATVSPPLPLVLSLLGLLCFAQVLAAAAARTAPVSSGEKAAPEADKKEPECDSHEGTVLIPGIGRYMIGSHEKPALRGLDHSGPAAAHGQYLPGGDDTFVPNPGFEVPNPFTGVIPP</sequence>
<feature type="region of interest" description="Disordered" evidence="1">
    <location>
        <begin position="32"/>
        <end position="55"/>
    </location>
</feature>
<dbReference type="Proteomes" id="UP001327560">
    <property type="component" value="Chromosome 1"/>
</dbReference>
<dbReference type="AlphaFoldDB" id="A0AAQ3Q269"/>
<proteinExistence type="predicted"/>
<reference evidence="3 4" key="1">
    <citation type="submission" date="2023-10" db="EMBL/GenBank/DDBJ databases">
        <title>Chromosome-scale genome assembly provides insights into flower coloration mechanisms of Canna indica.</title>
        <authorList>
            <person name="Li C."/>
        </authorList>
    </citation>
    <scope>NUCLEOTIDE SEQUENCE [LARGE SCALE GENOMIC DNA]</scope>
    <source>
        <tissue evidence="3">Flower</tissue>
    </source>
</reference>
<feature type="chain" id="PRO_5043011226" evidence="2">
    <location>
        <begin position="26"/>
        <end position="117"/>
    </location>
</feature>